<dbReference type="Pfam" id="PF13246">
    <property type="entry name" value="Cation_ATPase"/>
    <property type="match status" value="1"/>
</dbReference>
<dbReference type="Proteomes" id="UP000504636">
    <property type="component" value="Unplaced"/>
</dbReference>
<feature type="region of interest" description="Disordered" evidence="8">
    <location>
        <begin position="187"/>
        <end position="211"/>
    </location>
</feature>
<keyword evidence="3" id="KW-0547">Nucleotide-binding</keyword>
<dbReference type="InterPro" id="IPR023299">
    <property type="entry name" value="ATPase_P-typ_cyto_dom_N"/>
</dbReference>
<feature type="region of interest" description="Disordered" evidence="8">
    <location>
        <begin position="138"/>
        <end position="174"/>
    </location>
</feature>
<dbReference type="InterPro" id="IPR018303">
    <property type="entry name" value="ATPase_P-typ_P_site"/>
</dbReference>
<dbReference type="InterPro" id="IPR023214">
    <property type="entry name" value="HAD_sf"/>
</dbReference>
<dbReference type="GO" id="GO:0005524">
    <property type="term" value="F:ATP binding"/>
    <property type="evidence" value="ECO:0007669"/>
    <property type="project" value="UniProtKB-KW"/>
</dbReference>
<dbReference type="InterPro" id="IPR023298">
    <property type="entry name" value="ATPase_P-typ_TM_dom_sf"/>
</dbReference>
<name>A0A6A6YUU6_9PEZI</name>
<feature type="transmembrane region" description="Helical" evidence="9">
    <location>
        <begin position="55"/>
        <end position="80"/>
    </location>
</feature>
<dbReference type="GO" id="GO:0006812">
    <property type="term" value="P:monoatomic cation transport"/>
    <property type="evidence" value="ECO:0007669"/>
    <property type="project" value="UniProtKB-ARBA"/>
</dbReference>
<feature type="compositionally biased region" description="Basic and acidic residues" evidence="8">
    <location>
        <begin position="189"/>
        <end position="205"/>
    </location>
</feature>
<keyword evidence="11" id="KW-1185">Reference proteome</keyword>
<dbReference type="GO" id="GO:0016020">
    <property type="term" value="C:membrane"/>
    <property type="evidence" value="ECO:0007669"/>
    <property type="project" value="UniProtKB-SubCell"/>
</dbReference>
<organism evidence="10">
    <name type="scientific">Mytilinidion resinicola</name>
    <dbReference type="NCBI Taxonomy" id="574789"/>
    <lineage>
        <taxon>Eukaryota</taxon>
        <taxon>Fungi</taxon>
        <taxon>Dikarya</taxon>
        <taxon>Ascomycota</taxon>
        <taxon>Pezizomycotina</taxon>
        <taxon>Dothideomycetes</taxon>
        <taxon>Pleosporomycetidae</taxon>
        <taxon>Mytilinidiales</taxon>
        <taxon>Mytilinidiaceae</taxon>
        <taxon>Mytilinidion</taxon>
    </lineage>
</organism>
<evidence type="ECO:0000313" key="12">
    <source>
        <dbReference type="RefSeq" id="XP_033579117.1"/>
    </source>
</evidence>
<keyword evidence="6 9" id="KW-1133">Transmembrane helix</keyword>
<evidence type="ECO:0000256" key="4">
    <source>
        <dbReference type="ARBA" id="ARBA00022840"/>
    </source>
</evidence>
<evidence type="ECO:0000256" key="9">
    <source>
        <dbReference type="SAM" id="Phobius"/>
    </source>
</evidence>
<feature type="transmembrane region" description="Helical" evidence="9">
    <location>
        <begin position="28"/>
        <end position="49"/>
    </location>
</feature>
<feature type="compositionally biased region" description="Polar residues" evidence="8">
    <location>
        <begin position="138"/>
        <end position="150"/>
    </location>
</feature>
<accession>A0A6A6YUU6</accession>
<dbReference type="GO" id="GO:0016887">
    <property type="term" value="F:ATP hydrolysis activity"/>
    <property type="evidence" value="ECO:0007669"/>
    <property type="project" value="InterPro"/>
</dbReference>
<evidence type="ECO:0000313" key="10">
    <source>
        <dbReference type="EMBL" id="KAF2812153.1"/>
    </source>
</evidence>
<evidence type="ECO:0000256" key="8">
    <source>
        <dbReference type="SAM" id="MobiDB-lite"/>
    </source>
</evidence>
<proteinExistence type="predicted"/>
<dbReference type="Gene3D" id="1.20.1110.10">
    <property type="entry name" value="Calcium-transporting ATPase, transmembrane domain"/>
    <property type="match status" value="1"/>
</dbReference>
<evidence type="ECO:0000256" key="1">
    <source>
        <dbReference type="ARBA" id="ARBA00004141"/>
    </source>
</evidence>
<keyword evidence="7 9" id="KW-0472">Membrane</keyword>
<evidence type="ECO:0000256" key="7">
    <source>
        <dbReference type="ARBA" id="ARBA00023136"/>
    </source>
</evidence>
<gene>
    <name evidence="10 12" type="ORF">BDZ99DRAFT_262428</name>
</gene>
<dbReference type="OrthoDB" id="3352408at2759"/>
<feature type="compositionally biased region" description="Basic and acidic residues" evidence="8">
    <location>
        <begin position="157"/>
        <end position="174"/>
    </location>
</feature>
<evidence type="ECO:0000256" key="5">
    <source>
        <dbReference type="ARBA" id="ARBA00022967"/>
    </source>
</evidence>
<evidence type="ECO:0000256" key="2">
    <source>
        <dbReference type="ARBA" id="ARBA00022692"/>
    </source>
</evidence>
<sequence>MHFPNVSLCEISLTVILFQSSFRFRTKLAYMLFGFAILLAIIAFAVHKFVVTNEIAIYAMSTGIAMIPESLIAVLTITFVTGMTQMRKLKVPTRNLSALEALGGITNICSDKTGTLTQGQMTVKKAWIPDIGIYTISNSDNPANPTQGNISVGPAKSKTEMDAEKTDREERFDRERSAAALTFKVPSNKADKDQQCHEPQERQSFDGDDNPEMVPELEYFLNSTALCNVATVRLDEQEGKWQTAGDPTEVALQVFAHRIDKGKKLLEQEVGWNQITEYPFDSTVKLVLGGGGGGSA</sequence>
<dbReference type="PROSITE" id="PS00154">
    <property type="entry name" value="ATPASE_E1_E2"/>
    <property type="match status" value="1"/>
</dbReference>
<evidence type="ECO:0000313" key="11">
    <source>
        <dbReference type="Proteomes" id="UP000504636"/>
    </source>
</evidence>
<evidence type="ECO:0000256" key="3">
    <source>
        <dbReference type="ARBA" id="ARBA00022741"/>
    </source>
</evidence>
<reference evidence="10 12" key="1">
    <citation type="journal article" date="2020" name="Stud. Mycol.">
        <title>101 Dothideomycetes genomes: a test case for predicting lifestyles and emergence of pathogens.</title>
        <authorList>
            <person name="Haridas S."/>
            <person name="Albert R."/>
            <person name="Binder M."/>
            <person name="Bloem J."/>
            <person name="Labutti K."/>
            <person name="Salamov A."/>
            <person name="Andreopoulos B."/>
            <person name="Baker S."/>
            <person name="Barry K."/>
            <person name="Bills G."/>
            <person name="Bluhm B."/>
            <person name="Cannon C."/>
            <person name="Castanera R."/>
            <person name="Culley D."/>
            <person name="Daum C."/>
            <person name="Ezra D."/>
            <person name="Gonzalez J."/>
            <person name="Henrissat B."/>
            <person name="Kuo A."/>
            <person name="Liang C."/>
            <person name="Lipzen A."/>
            <person name="Lutzoni F."/>
            <person name="Magnuson J."/>
            <person name="Mondo S."/>
            <person name="Nolan M."/>
            <person name="Ohm R."/>
            <person name="Pangilinan J."/>
            <person name="Park H.-J."/>
            <person name="Ramirez L."/>
            <person name="Alfaro M."/>
            <person name="Sun H."/>
            <person name="Tritt A."/>
            <person name="Yoshinaga Y."/>
            <person name="Zwiers L.-H."/>
            <person name="Turgeon B."/>
            <person name="Goodwin S."/>
            <person name="Spatafora J."/>
            <person name="Crous P."/>
            <person name="Grigoriev I."/>
        </authorList>
    </citation>
    <scope>NUCLEOTIDE SEQUENCE</scope>
    <source>
        <strain evidence="10 12">CBS 304.34</strain>
    </source>
</reference>
<keyword evidence="4" id="KW-0067">ATP-binding</keyword>
<reference evidence="12" key="3">
    <citation type="submission" date="2025-04" db="UniProtKB">
        <authorList>
            <consortium name="RefSeq"/>
        </authorList>
    </citation>
    <scope>IDENTIFICATION</scope>
    <source>
        <strain evidence="12">CBS 304.34</strain>
    </source>
</reference>
<keyword evidence="2 9" id="KW-0812">Transmembrane</keyword>
<dbReference type="RefSeq" id="XP_033579117.1">
    <property type="nucleotide sequence ID" value="XM_033713801.1"/>
</dbReference>
<dbReference type="Gene3D" id="3.40.1110.10">
    <property type="entry name" value="Calcium-transporting ATPase, cytoplasmic domain N"/>
    <property type="match status" value="2"/>
</dbReference>
<dbReference type="SUPFAM" id="SSF81660">
    <property type="entry name" value="Metal cation-transporting ATPase, ATP-binding domain N"/>
    <property type="match status" value="1"/>
</dbReference>
<dbReference type="NCBIfam" id="TIGR01494">
    <property type="entry name" value="ATPase_P-type"/>
    <property type="match status" value="1"/>
</dbReference>
<protein>
    <submittedName>
        <fullName evidence="10 12">Metal cation-transporting ATPase</fullName>
    </submittedName>
</protein>
<dbReference type="AlphaFoldDB" id="A0A6A6YUU6"/>
<comment type="subcellular location">
    <subcellularLocation>
        <location evidence="1">Membrane</location>
        <topology evidence="1">Multi-pass membrane protein</topology>
    </subcellularLocation>
</comment>
<evidence type="ECO:0000256" key="6">
    <source>
        <dbReference type="ARBA" id="ARBA00022989"/>
    </source>
</evidence>
<reference evidence="12" key="2">
    <citation type="submission" date="2020-04" db="EMBL/GenBank/DDBJ databases">
        <authorList>
            <consortium name="NCBI Genome Project"/>
        </authorList>
    </citation>
    <scope>NUCLEOTIDE SEQUENCE</scope>
    <source>
        <strain evidence="12">CBS 304.34</strain>
    </source>
</reference>
<dbReference type="EMBL" id="MU003697">
    <property type="protein sequence ID" value="KAF2812153.1"/>
    <property type="molecule type" value="Genomic_DNA"/>
</dbReference>
<dbReference type="FunFam" id="3.40.50.1000:FF:000001">
    <property type="entry name" value="Phospholipid-transporting ATPase IC"/>
    <property type="match status" value="1"/>
</dbReference>
<dbReference type="Gene3D" id="3.40.50.1000">
    <property type="entry name" value="HAD superfamily/HAD-like"/>
    <property type="match status" value="1"/>
</dbReference>
<dbReference type="InterPro" id="IPR001757">
    <property type="entry name" value="P_typ_ATPase"/>
</dbReference>
<dbReference type="PANTHER" id="PTHR42861">
    <property type="entry name" value="CALCIUM-TRANSPORTING ATPASE"/>
    <property type="match status" value="1"/>
</dbReference>
<dbReference type="GeneID" id="54454694"/>
<dbReference type="SUPFAM" id="SSF81665">
    <property type="entry name" value="Calcium ATPase, transmembrane domain M"/>
    <property type="match status" value="1"/>
</dbReference>
<dbReference type="PRINTS" id="PR00121">
    <property type="entry name" value="NAKATPASE"/>
</dbReference>
<keyword evidence="5" id="KW-1278">Translocase</keyword>